<evidence type="ECO:0000313" key="2">
    <source>
        <dbReference type="EMBL" id="KCZ91904.1"/>
    </source>
</evidence>
<dbReference type="SUPFAM" id="SSF54593">
    <property type="entry name" value="Glyoxalase/Bleomycin resistance protein/Dihydroxybiphenyl dioxygenase"/>
    <property type="match status" value="1"/>
</dbReference>
<protein>
    <submittedName>
        <fullName evidence="2">Glyoxalase family protein</fullName>
    </submittedName>
</protein>
<dbReference type="Gene3D" id="3.10.180.10">
    <property type="entry name" value="2,3-Dihydroxybiphenyl 1,2-Dioxygenase, domain 1"/>
    <property type="match status" value="1"/>
</dbReference>
<dbReference type="EMBL" id="ARYI01000010">
    <property type="protein sequence ID" value="KCZ91904.1"/>
    <property type="molecule type" value="Genomic_DNA"/>
</dbReference>
<proteinExistence type="predicted"/>
<dbReference type="AlphaFoldDB" id="A0A059FMN8"/>
<organism evidence="2 3">
    <name type="scientific">Hyphomonas hirschiana VP5</name>
    <dbReference type="NCBI Taxonomy" id="1280951"/>
    <lineage>
        <taxon>Bacteria</taxon>
        <taxon>Pseudomonadati</taxon>
        <taxon>Pseudomonadota</taxon>
        <taxon>Alphaproteobacteria</taxon>
        <taxon>Hyphomonadales</taxon>
        <taxon>Hyphomonadaceae</taxon>
        <taxon>Hyphomonas</taxon>
    </lineage>
</organism>
<dbReference type="Proteomes" id="UP000025061">
    <property type="component" value="Unassembled WGS sequence"/>
</dbReference>
<dbReference type="PATRIC" id="fig|1280951.3.peg.2369"/>
<feature type="domain" description="VOC" evidence="1">
    <location>
        <begin position="10"/>
        <end position="130"/>
    </location>
</feature>
<accession>A0A059FMN8</accession>
<reference evidence="2 3" key="1">
    <citation type="submission" date="2013-04" db="EMBL/GenBank/DDBJ databases">
        <title>Hyphomonas hirschiana VP5 Genome Sequencing.</title>
        <authorList>
            <person name="Lai Q."/>
            <person name="Shao Z."/>
        </authorList>
    </citation>
    <scope>NUCLEOTIDE SEQUENCE [LARGE SCALE GENOMIC DNA]</scope>
    <source>
        <strain evidence="2 3">VP5</strain>
    </source>
</reference>
<name>A0A059FMN8_9PROT</name>
<dbReference type="InterPro" id="IPR029068">
    <property type="entry name" value="Glyas_Bleomycin-R_OHBP_Dase"/>
</dbReference>
<comment type="caution">
    <text evidence="2">The sequence shown here is derived from an EMBL/GenBank/DDBJ whole genome shotgun (WGS) entry which is preliminary data.</text>
</comment>
<dbReference type="Pfam" id="PF13669">
    <property type="entry name" value="Glyoxalase_4"/>
    <property type="match status" value="1"/>
</dbReference>
<sequence>MTQANPRPARIEHVNITVPDSEHAAQIFEKIFGWHVRWRGKAMSGGHTVHVGSADHYLALYSPPPEKSCPKRFEKGVPLNHIGIEVDDIVAIETLVRAAGYAPFGHDDYEPGRRFYFFDESNIEFEVVSYAPVLEYAG</sequence>
<dbReference type="InterPro" id="IPR037523">
    <property type="entry name" value="VOC_core"/>
</dbReference>
<dbReference type="PROSITE" id="PS51819">
    <property type="entry name" value="VOC"/>
    <property type="match status" value="1"/>
</dbReference>
<evidence type="ECO:0000313" key="3">
    <source>
        <dbReference type="Proteomes" id="UP000025061"/>
    </source>
</evidence>
<dbReference type="RefSeq" id="WP_011648393.1">
    <property type="nucleotide sequence ID" value="NZ_ARYI01000010.1"/>
</dbReference>
<dbReference type="OrthoDB" id="7355345at2"/>
<evidence type="ECO:0000259" key="1">
    <source>
        <dbReference type="PROSITE" id="PS51819"/>
    </source>
</evidence>
<keyword evidence="3" id="KW-1185">Reference proteome</keyword>
<gene>
    <name evidence="2" type="ORF">HHI_11764</name>
</gene>